<comment type="caution">
    <text evidence="1">The sequence shown here is derived from an EMBL/GenBank/DDBJ whole genome shotgun (WGS) entry which is preliminary data.</text>
</comment>
<sequence length="155" mass="17385">MAKTMDFCNELNFTDLYSDTSDQFSSLIKDYQGQPVVSLKEAIKPVSGFFRKIDDNVSLALNHCRNPLEGLTQDEAASIHLYSMELCGGPSFSLSLNKLLGDENRNELKPWFPFLKLLFTALHKLSLHSGAVWRDAQSVDLSSKYKTGAKFTDRG</sequence>
<dbReference type="Gene3D" id="3.90.176.10">
    <property type="entry name" value="Toxin ADP-ribosyltransferase, Chain A, domain 1"/>
    <property type="match status" value="1"/>
</dbReference>
<accession>A0A8S3JXR4</accession>
<reference evidence="1" key="1">
    <citation type="submission" date="2021-02" db="EMBL/GenBank/DDBJ databases">
        <authorList>
            <person name="Nowell W R."/>
        </authorList>
    </citation>
    <scope>NUCLEOTIDE SEQUENCE</scope>
</reference>
<protein>
    <submittedName>
        <fullName evidence="1">Uncharacterized protein</fullName>
    </submittedName>
</protein>
<proteinExistence type="predicted"/>
<evidence type="ECO:0000313" key="1">
    <source>
        <dbReference type="EMBL" id="CAF5222250.1"/>
    </source>
</evidence>
<gene>
    <name evidence="1" type="ORF">SMN809_LOCUS82748</name>
</gene>
<organism evidence="1 2">
    <name type="scientific">Rotaria magnacalcarata</name>
    <dbReference type="NCBI Taxonomy" id="392030"/>
    <lineage>
        <taxon>Eukaryota</taxon>
        <taxon>Metazoa</taxon>
        <taxon>Spiralia</taxon>
        <taxon>Gnathifera</taxon>
        <taxon>Rotifera</taxon>
        <taxon>Eurotatoria</taxon>
        <taxon>Bdelloidea</taxon>
        <taxon>Philodinida</taxon>
        <taxon>Philodinidae</taxon>
        <taxon>Rotaria</taxon>
    </lineage>
</organism>
<name>A0A8S3JXR4_9BILA</name>
<dbReference type="AlphaFoldDB" id="A0A8S3JXR4"/>
<dbReference type="EMBL" id="CAJOBI010352868">
    <property type="protein sequence ID" value="CAF5222250.1"/>
    <property type="molecule type" value="Genomic_DNA"/>
</dbReference>
<evidence type="ECO:0000313" key="2">
    <source>
        <dbReference type="Proteomes" id="UP000676336"/>
    </source>
</evidence>
<dbReference type="Proteomes" id="UP000676336">
    <property type="component" value="Unassembled WGS sequence"/>
</dbReference>
<feature type="non-terminal residue" evidence="1">
    <location>
        <position position="155"/>
    </location>
</feature>